<dbReference type="PANTHER" id="PTHR22898">
    <property type="entry name" value="UNCHARACTERIZED GLYCOSOL TRANSFERASE-RELATED"/>
    <property type="match status" value="1"/>
</dbReference>
<dbReference type="EMBL" id="JOJR01000988">
    <property type="protein sequence ID" value="RCN33019.1"/>
    <property type="molecule type" value="Genomic_DNA"/>
</dbReference>
<dbReference type="PANTHER" id="PTHR22898:SF3">
    <property type="entry name" value="ALPHA-1,2-FUCOSYLTRANSFERASE-RELATED"/>
    <property type="match status" value="1"/>
</dbReference>
<gene>
    <name evidence="1" type="ORF">ANCCAN_21158</name>
</gene>
<comment type="caution">
    <text evidence="1">The sequence shown here is derived from an EMBL/GenBank/DDBJ whole genome shotgun (WGS) entry which is preliminary data.</text>
</comment>
<reference evidence="1 2" key="1">
    <citation type="submission" date="2014-10" db="EMBL/GenBank/DDBJ databases">
        <title>Draft genome of the hookworm Ancylostoma caninum.</title>
        <authorList>
            <person name="Mitreva M."/>
        </authorList>
    </citation>
    <scope>NUCLEOTIDE SEQUENCE [LARGE SCALE GENOMIC DNA]</scope>
    <source>
        <strain evidence="1 2">Baltimore</strain>
    </source>
</reference>
<dbReference type="InterPro" id="IPR052501">
    <property type="entry name" value="Alpha-1-2_FucT"/>
</dbReference>
<organism evidence="1 2">
    <name type="scientific">Ancylostoma caninum</name>
    <name type="common">Dog hookworm</name>
    <dbReference type="NCBI Taxonomy" id="29170"/>
    <lineage>
        <taxon>Eukaryota</taxon>
        <taxon>Metazoa</taxon>
        <taxon>Ecdysozoa</taxon>
        <taxon>Nematoda</taxon>
        <taxon>Chromadorea</taxon>
        <taxon>Rhabditida</taxon>
        <taxon>Rhabditina</taxon>
        <taxon>Rhabditomorpha</taxon>
        <taxon>Strongyloidea</taxon>
        <taxon>Ancylostomatidae</taxon>
        <taxon>Ancylostomatinae</taxon>
        <taxon>Ancylostoma</taxon>
    </lineage>
</organism>
<protein>
    <submittedName>
        <fullName evidence="1">Uncharacterized protein</fullName>
    </submittedName>
</protein>
<accession>A0A368FPT4</accession>
<dbReference type="OrthoDB" id="5854901at2759"/>
<dbReference type="Proteomes" id="UP000252519">
    <property type="component" value="Unassembled WGS sequence"/>
</dbReference>
<keyword evidence="2" id="KW-1185">Reference proteome</keyword>
<evidence type="ECO:0000313" key="1">
    <source>
        <dbReference type="EMBL" id="RCN33019.1"/>
    </source>
</evidence>
<proteinExistence type="predicted"/>
<name>A0A368FPT4_ANCCA</name>
<dbReference type="AlphaFoldDB" id="A0A368FPT4"/>
<evidence type="ECO:0000313" key="2">
    <source>
        <dbReference type="Proteomes" id="UP000252519"/>
    </source>
</evidence>
<sequence length="197" mass="23365">MNPNLNAKKFTFRNSHLFVEYMSNNTDTAVVPFGNNGGEASCWKYEDPLRYFNHSAKYLLLNTYCMQNARFFKDYLSEIREMLRFSEDLCEKAQQKLKSRKRFNSNNRHYVKTTCVHTRRGDFLANGRLTSFNETVDAAHQIFHRHYCRRHLQGSEHYLIFGDDQKFMEKLARRLEMVDGSRKKAPIRVSSLLTTHF</sequence>